<feature type="domain" description="3-deoxy-D-manno-octulosonic-acid transferase N-terminal" evidence="9">
    <location>
        <begin position="1"/>
        <end position="106"/>
    </location>
</feature>
<keyword evidence="8" id="KW-0448">Lipopolysaccharide biosynthesis</keyword>
<protein>
    <recommendedName>
        <fullName evidence="3 8">3-deoxy-D-manno-octulosonic acid transferase</fullName>
        <shortName evidence="8">Kdo transferase</shortName>
        <ecNumber evidence="2 8">2.4.99.12</ecNumber>
    </recommendedName>
    <alternativeName>
        <fullName evidence="5 8">Lipid IV(A) 3-deoxy-D-manno-octulosonic acid transferase</fullName>
    </alternativeName>
</protein>
<evidence type="ECO:0000256" key="8">
    <source>
        <dbReference type="RuleBase" id="RU365103"/>
    </source>
</evidence>
<dbReference type="Proteomes" id="UP000004605">
    <property type="component" value="Unassembled WGS sequence"/>
</dbReference>
<evidence type="ECO:0000259" key="9">
    <source>
        <dbReference type="Pfam" id="PF04413"/>
    </source>
</evidence>
<evidence type="ECO:0000256" key="7">
    <source>
        <dbReference type="PIRSR" id="PIRSR639901-2"/>
    </source>
</evidence>
<gene>
    <name evidence="10" type="ORF">VII00023_01125</name>
</gene>
<evidence type="ECO:0000256" key="1">
    <source>
        <dbReference type="ARBA" id="ARBA00004713"/>
    </source>
</evidence>
<comment type="similarity">
    <text evidence="8">Belongs to the glycosyltransferase group 1 family.</text>
</comment>
<dbReference type="UniPathway" id="UPA00958"/>
<evidence type="ECO:0000313" key="10">
    <source>
        <dbReference type="EMBL" id="EGU36711.1"/>
    </source>
</evidence>
<reference evidence="10 11" key="1">
    <citation type="journal article" date="2012" name="Int. J. Syst. Evol. Microbiol.">
        <title>Vibrio caribbeanicus sp. nov., isolated from the marine sponge Scleritoderma cyanea.</title>
        <authorList>
            <person name="Hoffmann M."/>
            <person name="Monday S.R."/>
            <person name="Allard M.W."/>
            <person name="Strain E.A."/>
            <person name="Whittaker P."/>
            <person name="Naum M."/>
            <person name="McCarthy P.J."/>
            <person name="Lopez J.V."/>
            <person name="Fischer M."/>
            <person name="Brown E.W."/>
        </authorList>
    </citation>
    <scope>NUCLEOTIDE SEQUENCE [LARGE SCALE GENOMIC DNA]</scope>
    <source>
        <strain evidence="10 11">ATCC 700023</strain>
    </source>
</reference>
<dbReference type="SUPFAM" id="SSF53756">
    <property type="entry name" value="UDP-Glycosyltransferase/glycogen phosphorylase"/>
    <property type="match status" value="1"/>
</dbReference>
<comment type="pathway">
    <text evidence="1 8">Bacterial outer membrane biogenesis; LPS core biosynthesis.</text>
</comment>
<dbReference type="Gene3D" id="3.40.50.11720">
    <property type="entry name" value="3-Deoxy-D-manno-octulosonic-acid transferase, N-terminal domain"/>
    <property type="match status" value="1"/>
</dbReference>
<feature type="site" description="Transition state stabilizer" evidence="7">
    <location>
        <position position="25"/>
    </location>
</feature>
<evidence type="ECO:0000313" key="11">
    <source>
        <dbReference type="Proteomes" id="UP000004605"/>
    </source>
</evidence>
<dbReference type="PANTHER" id="PTHR42755:SF1">
    <property type="entry name" value="3-DEOXY-D-MANNO-OCTULOSONIC ACID TRANSFERASE, MITOCHONDRIAL-RELATED"/>
    <property type="match status" value="1"/>
</dbReference>
<comment type="catalytic activity">
    <reaction evidence="6 8">
        <text>lipid IVA (E. coli) + CMP-3-deoxy-beta-D-manno-octulosonate = alpha-Kdo-(2-&gt;6)-lipid IVA (E. coli) + CMP + H(+)</text>
        <dbReference type="Rhea" id="RHEA:28066"/>
        <dbReference type="ChEBI" id="CHEBI:15378"/>
        <dbReference type="ChEBI" id="CHEBI:58603"/>
        <dbReference type="ChEBI" id="CHEBI:60364"/>
        <dbReference type="ChEBI" id="CHEBI:60377"/>
        <dbReference type="ChEBI" id="CHEBI:85987"/>
        <dbReference type="EC" id="2.4.99.12"/>
    </reaction>
</comment>
<dbReference type="GO" id="GO:0043842">
    <property type="term" value="F:Kdo transferase activity"/>
    <property type="evidence" value="ECO:0007669"/>
    <property type="project" value="UniProtKB-EC"/>
</dbReference>
<evidence type="ECO:0000256" key="2">
    <source>
        <dbReference type="ARBA" id="ARBA00012621"/>
    </source>
</evidence>
<name>F9S4M1_9VIBR</name>
<keyword evidence="8" id="KW-1003">Cell membrane</keyword>
<keyword evidence="4 8" id="KW-0808">Transferase</keyword>
<keyword evidence="8" id="KW-0472">Membrane</keyword>
<evidence type="ECO:0000256" key="6">
    <source>
        <dbReference type="ARBA" id="ARBA00049183"/>
    </source>
</evidence>
<dbReference type="Pfam" id="PF04413">
    <property type="entry name" value="Glycos_transf_N"/>
    <property type="match status" value="1"/>
</dbReference>
<organism evidence="10 11">
    <name type="scientific">Vibrio ichthyoenteri ATCC 700023</name>
    <dbReference type="NCBI Taxonomy" id="870968"/>
    <lineage>
        <taxon>Bacteria</taxon>
        <taxon>Pseudomonadati</taxon>
        <taxon>Pseudomonadota</taxon>
        <taxon>Gammaproteobacteria</taxon>
        <taxon>Vibrionales</taxon>
        <taxon>Vibrionaceae</taxon>
        <taxon>Vibrio</taxon>
    </lineage>
</organism>
<dbReference type="GO" id="GO:0009245">
    <property type="term" value="P:lipid A biosynthetic process"/>
    <property type="evidence" value="ECO:0007669"/>
    <property type="project" value="TreeGrafter"/>
</dbReference>
<sequence>MPVDFSFAVKRFIKVINPRQMLIIETELWPNTLNAVHRSGIPISIVNARLSAKSMNNYRKVTSLFRVISNSVEQILCQTLADAQHFEQLGVSRHKLHVTGSLKFDIQISEASIEEGLKLRKAIGNRPVWIAASTHDGEDKQIFDSHQKVLCDYPDALLIIVPRHPERFQAVGKLSRELNFNTISRSSQAPITADVQVYVGDTMGDMFTMLKAADVCFMGGSLIGDKVGGHNLLEPTAIGLPSITGPSYFNFKDITELLVSEGITTIILDSDELVAQLHNVFSNDRKDMSTLTNAFMDKHKGALAKTLLHINSIE</sequence>
<keyword evidence="11" id="KW-1185">Reference proteome</keyword>
<comment type="subcellular location">
    <subcellularLocation>
        <location evidence="8">Cell membrane</location>
    </subcellularLocation>
</comment>
<comment type="caution">
    <text evidence="10">The sequence shown here is derived from an EMBL/GenBank/DDBJ whole genome shotgun (WGS) entry which is preliminary data.</text>
</comment>
<comment type="function">
    <text evidence="8">Involved in lipopolysaccharide (LPS) biosynthesis. Catalyzes the transfer of 3-deoxy-D-manno-octulosonate (Kdo) residue(s) from CMP-Kdo to lipid IV(A), the tetraacyldisaccharide-1,4'-bisphosphate precursor of lipid A.</text>
</comment>
<dbReference type="PANTHER" id="PTHR42755">
    <property type="entry name" value="3-DEOXY-MANNO-OCTULOSONATE CYTIDYLYLTRANSFERASE"/>
    <property type="match status" value="1"/>
</dbReference>
<dbReference type="GO" id="GO:0005886">
    <property type="term" value="C:plasma membrane"/>
    <property type="evidence" value="ECO:0007669"/>
    <property type="project" value="UniProtKB-SubCell"/>
</dbReference>
<accession>F9S4M1</accession>
<dbReference type="EMBL" id="AFWF01000202">
    <property type="protein sequence ID" value="EGU36711.1"/>
    <property type="molecule type" value="Genomic_DNA"/>
</dbReference>
<dbReference type="GO" id="GO:0009244">
    <property type="term" value="P:lipopolysaccharide core region biosynthetic process"/>
    <property type="evidence" value="ECO:0007669"/>
    <property type="project" value="UniProtKB-UniRule"/>
</dbReference>
<evidence type="ECO:0000256" key="4">
    <source>
        <dbReference type="ARBA" id="ARBA00022679"/>
    </source>
</evidence>
<evidence type="ECO:0000256" key="3">
    <source>
        <dbReference type="ARBA" id="ARBA00019077"/>
    </source>
</evidence>
<dbReference type="Gene3D" id="3.40.50.2000">
    <property type="entry name" value="Glycogen Phosphorylase B"/>
    <property type="match status" value="1"/>
</dbReference>
<dbReference type="InterPro" id="IPR007507">
    <property type="entry name" value="Glycos_transf_N"/>
</dbReference>
<feature type="site" description="Transition state stabilizer" evidence="7">
    <location>
        <position position="103"/>
    </location>
</feature>
<dbReference type="InterPro" id="IPR038107">
    <property type="entry name" value="Glycos_transf_N_sf"/>
</dbReference>
<dbReference type="InterPro" id="IPR039901">
    <property type="entry name" value="Kdotransferase"/>
</dbReference>
<proteinExistence type="inferred from homology"/>
<dbReference type="AlphaFoldDB" id="F9S4M1"/>
<evidence type="ECO:0000256" key="5">
    <source>
        <dbReference type="ARBA" id="ARBA00031445"/>
    </source>
</evidence>
<dbReference type="EC" id="2.4.99.12" evidence="2 8"/>